<reference evidence="1 2" key="1">
    <citation type="submission" date="2014-02" db="EMBL/GenBank/DDBJ databases">
        <title>Expanding our view of genomic diversity in Candidatus Accumulibacter clades.</title>
        <authorList>
            <person name="Skennerton C.T."/>
            <person name="Barr J.J."/>
            <person name="Slater F.R."/>
            <person name="Bond P.L."/>
            <person name="Tyson G.W."/>
        </authorList>
    </citation>
    <scope>NUCLEOTIDE SEQUENCE [LARGE SCALE GENOMIC DNA]</scope>
    <source>
        <strain evidence="2">BA-91</strain>
    </source>
</reference>
<dbReference type="Proteomes" id="UP000020077">
    <property type="component" value="Unassembled WGS sequence"/>
</dbReference>
<evidence type="ECO:0000313" key="2">
    <source>
        <dbReference type="Proteomes" id="UP000020077"/>
    </source>
</evidence>
<dbReference type="EMBL" id="JDVG02000706">
    <property type="protein sequence ID" value="KFB70408.1"/>
    <property type="molecule type" value="Genomic_DNA"/>
</dbReference>
<gene>
    <name evidence="1" type="ORF">AW09_004504</name>
</gene>
<accession>A0A084Y6R4</accession>
<comment type="caution">
    <text evidence="1">The sequence shown here is derived from an EMBL/GenBank/DDBJ whole genome shotgun (WGS) entry which is preliminary data.</text>
</comment>
<dbReference type="AlphaFoldDB" id="A0A084Y6R4"/>
<protein>
    <submittedName>
        <fullName evidence="1">Uncharacterized protein</fullName>
    </submittedName>
</protein>
<sequence length="251" mass="28071">MNVAQNAGRDREHDFGLDALVVVTAEQPTEDRNVAEKRQLAGGSPVLVADQTGEQLVLAILEAQHAGRRARADLVGDGAVLGGDLVDDVADFERHLHRHFVVEIDRRFDVEFQADIDVGDRFGRETNGQGRGDVRYSLANQDLGLFPVARANAWVGEQVDIAVELIGTDGDRAHRDANRRRIQVAQILHGQTVHRQCPQRDCVRPVNPQRLQARALDLENLDFEHHLGFRNVLQRNHLVGQTDRFRTVADQ</sequence>
<proteinExistence type="predicted"/>
<evidence type="ECO:0000313" key="1">
    <source>
        <dbReference type="EMBL" id="KFB70408.1"/>
    </source>
</evidence>
<organism evidence="1 2">
    <name type="scientific">Candidatus Accumulibacter phosphatis</name>
    <dbReference type="NCBI Taxonomy" id="327160"/>
    <lineage>
        <taxon>Bacteria</taxon>
        <taxon>Pseudomonadati</taxon>
        <taxon>Pseudomonadota</taxon>
        <taxon>Betaproteobacteria</taxon>
        <taxon>Candidatus Accumulibacter</taxon>
    </lineage>
</organism>
<name>A0A084Y6R4_9PROT</name>